<gene>
    <name evidence="2" type="ORF">D2962_12690</name>
</gene>
<reference evidence="2 3" key="1">
    <citation type="submission" date="2018-10" db="EMBL/GenBank/DDBJ databases">
        <authorList>
            <person name="Zhang X."/>
        </authorList>
    </citation>
    <scope>NUCLEOTIDE SEQUENCE [LARGE SCALE GENOMIC DNA]</scope>
    <source>
        <strain evidence="2 3">SK-G1</strain>
    </source>
</reference>
<dbReference type="SUPFAM" id="SSF53067">
    <property type="entry name" value="Actin-like ATPase domain"/>
    <property type="match status" value="1"/>
</dbReference>
<protein>
    <submittedName>
        <fullName evidence="2">ROK family protein</fullName>
    </submittedName>
</protein>
<dbReference type="PANTHER" id="PTHR18964">
    <property type="entry name" value="ROK (REPRESSOR, ORF, KINASE) FAMILY"/>
    <property type="match status" value="1"/>
</dbReference>
<dbReference type="Pfam" id="PF00480">
    <property type="entry name" value="ROK"/>
    <property type="match status" value="1"/>
</dbReference>
<keyword evidence="3" id="KW-1185">Reference proteome</keyword>
<evidence type="ECO:0000313" key="3">
    <source>
        <dbReference type="Proteomes" id="UP000280960"/>
    </source>
</evidence>
<comment type="similarity">
    <text evidence="1">Belongs to the ROK (NagC/XylR) family.</text>
</comment>
<dbReference type="Proteomes" id="UP000280960">
    <property type="component" value="Chromosome"/>
</dbReference>
<evidence type="ECO:0000256" key="1">
    <source>
        <dbReference type="ARBA" id="ARBA00006479"/>
    </source>
</evidence>
<dbReference type="InterPro" id="IPR043129">
    <property type="entry name" value="ATPase_NBD"/>
</dbReference>
<dbReference type="PANTHER" id="PTHR18964:SF149">
    <property type="entry name" value="BIFUNCTIONAL UDP-N-ACETYLGLUCOSAMINE 2-EPIMERASE_N-ACETYLMANNOSAMINE KINASE"/>
    <property type="match status" value="1"/>
</dbReference>
<dbReference type="KEGG" id="bacg:D2962_12690"/>
<accession>A0A3G2R7C0</accession>
<dbReference type="PROSITE" id="PS01125">
    <property type="entry name" value="ROK"/>
    <property type="match status" value="1"/>
</dbReference>
<sequence>MHFIGSDLGGTNIATALVNEKGEIIEKDKRPTEAAYGPEHVIFNMIEAIKRVARDVGMENVAGIGLGIPGLVDIEKGLSIFAGNLGWENIPVMEKFEKEFPKMPLFMDNDVRVATLGEKYFGAGRGVDNLILITLGTGVGSGIIINGKLYRGKTYSAGEIGHTTIFSDGLYCNCGNRGCLEVYASAPGIARRARDYIQKGHFTIMTSMVGNDISKITAEVVSKACDMGDRLAMTVMEETAEILGIGIANYIDIINPEMVIIGGGVSLAGDKLFEPLRKTVRRRTMRNAGEKVRIVPAELKDESGMVGAAALAMEGLGVI</sequence>
<dbReference type="CDD" id="cd24068">
    <property type="entry name" value="ASKHA_NBD_ROK_FnNanK-like"/>
    <property type="match status" value="1"/>
</dbReference>
<dbReference type="EMBL" id="CP033169">
    <property type="protein sequence ID" value="AYO31340.1"/>
    <property type="molecule type" value="Genomic_DNA"/>
</dbReference>
<organism evidence="2 3">
    <name type="scientific">Biomaibacter acetigenes</name>
    <dbReference type="NCBI Taxonomy" id="2316383"/>
    <lineage>
        <taxon>Bacteria</taxon>
        <taxon>Bacillati</taxon>
        <taxon>Bacillota</taxon>
        <taxon>Clostridia</taxon>
        <taxon>Thermosediminibacterales</taxon>
        <taxon>Tepidanaerobacteraceae</taxon>
        <taxon>Biomaibacter</taxon>
    </lineage>
</organism>
<evidence type="ECO:0000313" key="2">
    <source>
        <dbReference type="EMBL" id="AYO31340.1"/>
    </source>
</evidence>
<name>A0A3G2R7C0_9FIRM</name>
<dbReference type="InterPro" id="IPR000600">
    <property type="entry name" value="ROK"/>
</dbReference>
<dbReference type="AlphaFoldDB" id="A0A3G2R7C0"/>
<dbReference type="Gene3D" id="3.30.420.40">
    <property type="match status" value="2"/>
</dbReference>
<proteinExistence type="inferred from homology"/>
<dbReference type="RefSeq" id="WP_122015179.1">
    <property type="nucleotide sequence ID" value="NZ_CP033169.1"/>
</dbReference>
<dbReference type="InterPro" id="IPR049874">
    <property type="entry name" value="ROK_cs"/>
</dbReference>